<dbReference type="GO" id="GO:0032153">
    <property type="term" value="C:cell division site"/>
    <property type="evidence" value="ECO:0007669"/>
    <property type="project" value="TreeGrafter"/>
</dbReference>
<evidence type="ECO:0000256" key="3">
    <source>
        <dbReference type="SAM" id="SignalP"/>
    </source>
</evidence>
<keyword evidence="3" id="KW-0732">Signal</keyword>
<dbReference type="InterPro" id="IPR036779">
    <property type="entry name" value="LysM_dom_sf"/>
</dbReference>
<dbReference type="InterPro" id="IPR016047">
    <property type="entry name" value="M23ase_b-sheet_dom"/>
</dbReference>
<feature type="chain" id="PRO_5027028386" evidence="3">
    <location>
        <begin position="22"/>
        <end position="320"/>
    </location>
</feature>
<dbReference type="Gene3D" id="3.10.350.10">
    <property type="entry name" value="LysM domain"/>
    <property type="match status" value="1"/>
</dbReference>
<dbReference type="PANTHER" id="PTHR21666:SF263">
    <property type="entry name" value="MUREIN HYDROLASE ACTIVATOR NLPD"/>
    <property type="match status" value="1"/>
</dbReference>
<dbReference type="GO" id="GO:0004222">
    <property type="term" value="F:metalloendopeptidase activity"/>
    <property type="evidence" value="ECO:0007669"/>
    <property type="project" value="TreeGrafter"/>
</dbReference>
<evidence type="ECO:0000313" key="5">
    <source>
        <dbReference type="EMBL" id="QJR11401.1"/>
    </source>
</evidence>
<dbReference type="KEGG" id="uru:DSM104443_02476"/>
<dbReference type="Gene3D" id="2.70.70.10">
    <property type="entry name" value="Glucose Permease (Domain IIA)"/>
    <property type="match status" value="1"/>
</dbReference>
<dbReference type="InterPro" id="IPR050570">
    <property type="entry name" value="Cell_wall_metabolism_enzyme"/>
</dbReference>
<evidence type="ECO:0000256" key="2">
    <source>
        <dbReference type="SAM" id="MobiDB-lite"/>
    </source>
</evidence>
<gene>
    <name evidence="5" type="primary">nlpD</name>
    <name evidence="5" type="ORF">DSM104443_02476</name>
</gene>
<dbReference type="PROSITE" id="PS51257">
    <property type="entry name" value="PROKAR_LIPOPROTEIN"/>
    <property type="match status" value="1"/>
</dbReference>
<proteinExistence type="inferred from homology"/>
<protein>
    <submittedName>
        <fullName evidence="5">Murein hydrolase activator NlpD</fullName>
    </submittedName>
</protein>
<dbReference type="InterPro" id="IPR018392">
    <property type="entry name" value="LysM"/>
</dbReference>
<dbReference type="PROSITE" id="PS51782">
    <property type="entry name" value="LYSM"/>
    <property type="match status" value="1"/>
</dbReference>
<keyword evidence="5" id="KW-0378">Hydrolase</keyword>
<dbReference type="CDD" id="cd00118">
    <property type="entry name" value="LysM"/>
    <property type="match status" value="1"/>
</dbReference>
<dbReference type="EMBL" id="CP053069">
    <property type="protein sequence ID" value="QJR11401.1"/>
    <property type="molecule type" value="Genomic_DNA"/>
</dbReference>
<keyword evidence="6" id="KW-1185">Reference proteome</keyword>
<dbReference type="Pfam" id="PF01476">
    <property type="entry name" value="LysM"/>
    <property type="match status" value="1"/>
</dbReference>
<feature type="region of interest" description="Disordered" evidence="2">
    <location>
        <begin position="23"/>
        <end position="56"/>
    </location>
</feature>
<reference evidence="5 6" key="1">
    <citation type="submission" date="2020-04" db="EMBL/GenBank/DDBJ databases">
        <title>Usitatibacter rugosus gen. nov., sp. nov. and Usitatibacter palustris sp. nov., novel members of Usitatibacteraceae fam. nov. within the order Nitrosomonadales isolated from soil.</title>
        <authorList>
            <person name="Huber K.J."/>
            <person name="Neumann-Schaal M."/>
            <person name="Geppert A."/>
            <person name="Luckner M."/>
            <person name="Wanner G."/>
            <person name="Overmann J."/>
        </authorList>
    </citation>
    <scope>NUCLEOTIDE SEQUENCE [LARGE SCALE GENOMIC DNA]</scope>
    <source>
        <strain evidence="5 6">0125_3</strain>
    </source>
</reference>
<name>A0A6M4GVT1_9PROT</name>
<sequence length="320" mass="33467">MTSRHLFVALALALLAGCASRQPAPVSDRAAPPPAVVEAPAPVEPEKPAPKPIPTHTVKRGETLVAIALQYGLEYRELAAWNGITNVNVISVGQVLQLAPPMGMGQTTPLAVGPTPLATAGPPIEARPLANTDKLKVEPRGQKLPFSEKTLSQLSVPEAGGTTVASAPPAPISAPASPEAPARPPAPAPEPEKASPGTDSEDVDWMWPVKGKALAPFTDSTKGVDIPGKKGAPVQAAAAGRVIYAGELRGYGRLVIIKHNATWVSAYAHNEKLLVKEQQDVKKGQKIAEMGSSDTDQVKLHFEVRRNGKPVDPAKVLPAP</sequence>
<feature type="signal peptide" evidence="3">
    <location>
        <begin position="1"/>
        <end position="21"/>
    </location>
</feature>
<dbReference type="CDD" id="cd12797">
    <property type="entry name" value="M23_peptidase"/>
    <property type="match status" value="1"/>
</dbReference>
<evidence type="ECO:0000259" key="4">
    <source>
        <dbReference type="PROSITE" id="PS51782"/>
    </source>
</evidence>
<feature type="domain" description="LysM" evidence="4">
    <location>
        <begin position="54"/>
        <end position="98"/>
    </location>
</feature>
<feature type="region of interest" description="Disordered" evidence="2">
    <location>
        <begin position="107"/>
        <end position="204"/>
    </location>
</feature>
<dbReference type="RefSeq" id="WP_171092718.1">
    <property type="nucleotide sequence ID" value="NZ_CP053069.1"/>
</dbReference>
<evidence type="ECO:0000313" key="6">
    <source>
        <dbReference type="Proteomes" id="UP000501534"/>
    </source>
</evidence>
<evidence type="ECO:0000256" key="1">
    <source>
        <dbReference type="ARBA" id="ARBA00038420"/>
    </source>
</evidence>
<dbReference type="SMART" id="SM00257">
    <property type="entry name" value="LysM"/>
    <property type="match status" value="1"/>
</dbReference>
<dbReference type="Pfam" id="PF01551">
    <property type="entry name" value="Peptidase_M23"/>
    <property type="match status" value="1"/>
</dbReference>
<dbReference type="AlphaFoldDB" id="A0A6M4GVT1"/>
<dbReference type="PANTHER" id="PTHR21666">
    <property type="entry name" value="PEPTIDASE-RELATED"/>
    <property type="match status" value="1"/>
</dbReference>
<dbReference type="InterPro" id="IPR011055">
    <property type="entry name" value="Dup_hybrid_motif"/>
</dbReference>
<comment type="similarity">
    <text evidence="1">Belongs to the E.coli NlpD/Haemophilus LppB family.</text>
</comment>
<dbReference type="GO" id="GO:0009279">
    <property type="term" value="C:cell outer membrane"/>
    <property type="evidence" value="ECO:0007669"/>
    <property type="project" value="TreeGrafter"/>
</dbReference>
<dbReference type="SUPFAM" id="SSF51261">
    <property type="entry name" value="Duplicated hybrid motif"/>
    <property type="match status" value="1"/>
</dbReference>
<dbReference type="Proteomes" id="UP000501534">
    <property type="component" value="Chromosome"/>
</dbReference>
<organism evidence="5 6">
    <name type="scientific">Usitatibacter rugosus</name>
    <dbReference type="NCBI Taxonomy" id="2732067"/>
    <lineage>
        <taxon>Bacteria</taxon>
        <taxon>Pseudomonadati</taxon>
        <taxon>Pseudomonadota</taxon>
        <taxon>Betaproteobacteria</taxon>
        <taxon>Nitrosomonadales</taxon>
        <taxon>Usitatibacteraceae</taxon>
        <taxon>Usitatibacter</taxon>
    </lineage>
</organism>
<accession>A0A6M4GVT1</accession>